<feature type="chain" id="PRO_5038993334" description="Gram-positive cocci surface proteins LPxTG domain-containing protein" evidence="3">
    <location>
        <begin position="22"/>
        <end position="186"/>
    </location>
</feature>
<dbReference type="EMBL" id="RHPJ01000002">
    <property type="protein sequence ID" value="TGO05796.1"/>
    <property type="molecule type" value="Genomic_DNA"/>
</dbReference>
<feature type="signal peptide" evidence="3">
    <location>
        <begin position="1"/>
        <end position="21"/>
    </location>
</feature>
<evidence type="ECO:0000256" key="1">
    <source>
        <dbReference type="SAM" id="MobiDB-lite"/>
    </source>
</evidence>
<gene>
    <name evidence="4" type="ORF">SERN_1800</name>
</gene>
<name>A0A4Z1E1Q3_9MICO</name>
<keyword evidence="3" id="KW-0732">Signal</keyword>
<evidence type="ECO:0000313" key="4">
    <source>
        <dbReference type="EMBL" id="TGO05796.1"/>
    </source>
</evidence>
<organism evidence="4 5">
    <name type="scientific">Serinibacter arcticus</name>
    <dbReference type="NCBI Taxonomy" id="1655435"/>
    <lineage>
        <taxon>Bacteria</taxon>
        <taxon>Bacillati</taxon>
        <taxon>Actinomycetota</taxon>
        <taxon>Actinomycetes</taxon>
        <taxon>Micrococcales</taxon>
        <taxon>Beutenbergiaceae</taxon>
        <taxon>Serinibacter</taxon>
    </lineage>
</organism>
<proteinExistence type="predicted"/>
<keyword evidence="2" id="KW-0472">Membrane</keyword>
<keyword evidence="5" id="KW-1185">Reference proteome</keyword>
<dbReference type="Proteomes" id="UP000297318">
    <property type="component" value="Unassembled WGS sequence"/>
</dbReference>
<comment type="caution">
    <text evidence="4">The sequence shown here is derived from an EMBL/GenBank/DDBJ whole genome shotgun (WGS) entry which is preliminary data.</text>
</comment>
<feature type="transmembrane region" description="Helical" evidence="2">
    <location>
        <begin position="157"/>
        <end position="178"/>
    </location>
</feature>
<sequence length="186" mass="17425">MKRILAVGATLLALVALPAAAQAYPAPPVAAAVSDPSPAVGETISITADGLVGAETATLTVVSTPASIPDSAITIAGTAALTKDVVNESVTFAFSASQDGIYTATITTDNGLTIPAQVITVGNPQIGGGTGSGSGSGSGSTGGSASTGGLANTGASVGGLAALAGGLLVVGAGGTYLVKRGSRSNA</sequence>
<protein>
    <recommendedName>
        <fullName evidence="6">Gram-positive cocci surface proteins LPxTG domain-containing protein</fullName>
    </recommendedName>
</protein>
<keyword evidence="2" id="KW-1133">Transmembrane helix</keyword>
<evidence type="ECO:0000256" key="3">
    <source>
        <dbReference type="SAM" id="SignalP"/>
    </source>
</evidence>
<dbReference type="OrthoDB" id="5148955at2"/>
<reference evidence="4 5" key="1">
    <citation type="submission" date="2018-11" db="EMBL/GenBank/DDBJ databases">
        <title>Complete genome sequencing of the Actinobacteria Serinibacter sp. K3-2.</title>
        <authorList>
            <person name="Rakitin A.L."/>
            <person name="Beletsky A.V."/>
            <person name="Mardanov A.V."/>
            <person name="Ravin N.V."/>
            <person name="Gromova A.S."/>
            <person name="Filippova S.N."/>
            <person name="Gal'Chenko V.F."/>
        </authorList>
    </citation>
    <scope>NUCLEOTIDE SEQUENCE [LARGE SCALE GENOMIC DNA]</scope>
    <source>
        <strain evidence="4 5">K3-2</strain>
    </source>
</reference>
<feature type="region of interest" description="Disordered" evidence="1">
    <location>
        <begin position="125"/>
        <end position="146"/>
    </location>
</feature>
<evidence type="ECO:0000256" key="2">
    <source>
        <dbReference type="SAM" id="Phobius"/>
    </source>
</evidence>
<accession>A0A4Z1E1Q3</accession>
<evidence type="ECO:0000313" key="5">
    <source>
        <dbReference type="Proteomes" id="UP000297318"/>
    </source>
</evidence>
<dbReference type="RefSeq" id="WP_135849742.1">
    <property type="nucleotide sequence ID" value="NZ_RHPJ01000002.1"/>
</dbReference>
<evidence type="ECO:0008006" key="6">
    <source>
        <dbReference type="Google" id="ProtNLM"/>
    </source>
</evidence>
<keyword evidence="2" id="KW-0812">Transmembrane</keyword>
<dbReference type="AlphaFoldDB" id="A0A4Z1E1Q3"/>